<dbReference type="InterPro" id="IPR004449">
    <property type="entry name" value="SixA"/>
</dbReference>
<gene>
    <name evidence="2" type="ORF">HMSLTHF_20560</name>
    <name evidence="3" type="ORF">SAMN04490369_103237</name>
</gene>
<dbReference type="GO" id="GO:0101006">
    <property type="term" value="F:protein histidine phosphatase activity"/>
    <property type="evidence" value="ECO:0007669"/>
    <property type="project" value="InterPro"/>
</dbReference>
<dbReference type="AlphaFoldDB" id="A0A1H8KMC5"/>
<dbReference type="SMART" id="SM00855">
    <property type="entry name" value="PGAM"/>
    <property type="match status" value="1"/>
</dbReference>
<keyword evidence="1" id="KW-0378">Hydrolase</keyword>
<name>A0A1H8KMC5_9GAMM</name>
<reference evidence="3 4" key="1">
    <citation type="submission" date="2016-10" db="EMBL/GenBank/DDBJ databases">
        <authorList>
            <person name="de Groot N.N."/>
        </authorList>
    </citation>
    <scope>NUCLEOTIDE SEQUENCE [LARGE SCALE GENOMIC DNA]</scope>
    <source>
        <strain evidence="3 4">558</strain>
    </source>
</reference>
<dbReference type="SUPFAM" id="SSF53254">
    <property type="entry name" value="Phosphoglycerate mutase-like"/>
    <property type="match status" value="1"/>
</dbReference>
<dbReference type="EMBL" id="FODB01000032">
    <property type="protein sequence ID" value="SEN93716.1"/>
    <property type="molecule type" value="Genomic_DNA"/>
</dbReference>
<proteinExistence type="predicted"/>
<protein>
    <submittedName>
        <fullName evidence="2">Phosphohistidine phosphatase SixA</fullName>
    </submittedName>
    <submittedName>
        <fullName evidence="3">Phosphohistidine phosphatase, SixA</fullName>
    </submittedName>
</protein>
<accession>A0A1H8KMC5</accession>
<organism evidence="3 4">
    <name type="scientific">Vreelandella aquamarina</name>
    <dbReference type="NCBI Taxonomy" id="77097"/>
    <lineage>
        <taxon>Bacteria</taxon>
        <taxon>Pseudomonadati</taxon>
        <taxon>Pseudomonadota</taxon>
        <taxon>Gammaproteobacteria</taxon>
        <taxon>Oceanospirillales</taxon>
        <taxon>Halomonadaceae</taxon>
        <taxon>Vreelandella</taxon>
    </lineage>
</organism>
<dbReference type="Proteomes" id="UP000503197">
    <property type="component" value="Chromosome"/>
</dbReference>
<evidence type="ECO:0000256" key="1">
    <source>
        <dbReference type="ARBA" id="ARBA00022801"/>
    </source>
</evidence>
<evidence type="ECO:0000313" key="5">
    <source>
        <dbReference type="Proteomes" id="UP000503197"/>
    </source>
</evidence>
<dbReference type="Proteomes" id="UP000199493">
    <property type="component" value="Unassembled WGS sequence"/>
</dbReference>
<dbReference type="PANTHER" id="PTHR20935">
    <property type="entry name" value="PHOSPHOGLYCERATE MUTASE-RELATED"/>
    <property type="match status" value="1"/>
</dbReference>
<evidence type="ECO:0000313" key="3">
    <source>
        <dbReference type="EMBL" id="SEN93716.1"/>
    </source>
</evidence>
<dbReference type="STRING" id="77097.SAMN04490369_103237"/>
<dbReference type="Pfam" id="PF00300">
    <property type="entry name" value="His_Phos_1"/>
    <property type="match status" value="1"/>
</dbReference>
<reference evidence="2 5" key="2">
    <citation type="submission" date="2020-02" db="EMBL/GenBank/DDBJ databases">
        <title>Complete Genome Sequence of Halomonas meridiana strain BAA-801, Isolated from Deep Sea Thermal Vent.</title>
        <authorList>
            <person name="Takahashi Y."/>
            <person name="Takahashi H."/>
            <person name="Galipon J."/>
            <person name="Arakawa K."/>
        </authorList>
    </citation>
    <scope>NUCLEOTIDE SEQUENCE [LARGE SCALE GENOMIC DNA]</scope>
    <source>
        <strain evidence="2 5">Slthf1</strain>
    </source>
</reference>
<sequence length="168" mass="18182">MNSHRQQGSCSVLIMRHGEAAPGFPDHARPLTPRGEREAETMARWLASRVEQGELTLPMLYASPYVRAQQTAQRISDALGAPLNTLSFITPEDPPSDVSEWLLTHRDDAPIMLVSHMPLVGDLAGLLVEGTPSQGVGFPTAAIAELEADVWAAGCAQLKRFTQPSQLS</sequence>
<dbReference type="GO" id="GO:0005737">
    <property type="term" value="C:cytoplasm"/>
    <property type="evidence" value="ECO:0007669"/>
    <property type="project" value="InterPro"/>
</dbReference>
<dbReference type="RefSeq" id="WP_058577868.1">
    <property type="nucleotide sequence ID" value="NZ_AP022821.1"/>
</dbReference>
<accession>A0A6F8SVK2</accession>
<dbReference type="InterPro" id="IPR029033">
    <property type="entry name" value="His_PPase_superfam"/>
</dbReference>
<evidence type="ECO:0000313" key="2">
    <source>
        <dbReference type="EMBL" id="BCA92281.1"/>
    </source>
</evidence>
<dbReference type="NCBIfam" id="TIGR00249">
    <property type="entry name" value="sixA"/>
    <property type="match status" value="1"/>
</dbReference>
<dbReference type="InterPro" id="IPR013078">
    <property type="entry name" value="His_Pase_superF_clade-1"/>
</dbReference>
<dbReference type="CDD" id="cd07040">
    <property type="entry name" value="HP"/>
    <property type="match status" value="1"/>
</dbReference>
<dbReference type="EMBL" id="AP022821">
    <property type="protein sequence ID" value="BCA92281.1"/>
    <property type="molecule type" value="Genomic_DNA"/>
</dbReference>
<dbReference type="InterPro" id="IPR051021">
    <property type="entry name" value="Mito_Ser/Thr_phosphatase"/>
</dbReference>
<evidence type="ECO:0000313" key="4">
    <source>
        <dbReference type="Proteomes" id="UP000199493"/>
    </source>
</evidence>
<dbReference type="Gene3D" id="3.40.50.1240">
    <property type="entry name" value="Phosphoglycerate mutase-like"/>
    <property type="match status" value="1"/>
</dbReference>